<evidence type="ECO:0000313" key="4">
    <source>
        <dbReference type="EMBL" id="KAA6186982.1"/>
    </source>
</evidence>
<reference evidence="4 5" key="1">
    <citation type="submission" date="2019-09" db="EMBL/GenBank/DDBJ databases">
        <title>Whole-genome sequence of the purple sulfur bacterium Thiohalocapsa marina DSM 19078.</title>
        <authorList>
            <person name="Kyndt J.A."/>
            <person name="Meyer T.E."/>
        </authorList>
    </citation>
    <scope>NUCLEOTIDE SEQUENCE [LARGE SCALE GENOMIC DNA]</scope>
    <source>
        <strain evidence="4 5">DSM 19078</strain>
    </source>
</reference>
<dbReference type="Proteomes" id="UP000322981">
    <property type="component" value="Unassembled WGS sequence"/>
</dbReference>
<dbReference type="OrthoDB" id="5767423at2"/>
<organism evidence="4 5">
    <name type="scientific">Thiohalocapsa marina</name>
    <dbReference type="NCBI Taxonomy" id="424902"/>
    <lineage>
        <taxon>Bacteria</taxon>
        <taxon>Pseudomonadati</taxon>
        <taxon>Pseudomonadota</taxon>
        <taxon>Gammaproteobacteria</taxon>
        <taxon>Chromatiales</taxon>
        <taxon>Chromatiaceae</taxon>
        <taxon>Thiohalocapsa</taxon>
    </lineage>
</organism>
<proteinExistence type="predicted"/>
<feature type="coiled-coil region" evidence="1">
    <location>
        <begin position="209"/>
        <end position="236"/>
    </location>
</feature>
<feature type="coiled-coil region" evidence="1">
    <location>
        <begin position="526"/>
        <end position="615"/>
    </location>
</feature>
<dbReference type="Gene3D" id="1.10.287.1490">
    <property type="match status" value="1"/>
</dbReference>
<feature type="transmembrane region" description="Helical" evidence="3">
    <location>
        <begin position="48"/>
        <end position="74"/>
    </location>
</feature>
<keyword evidence="1" id="KW-0175">Coiled coil</keyword>
<feature type="transmembrane region" description="Helical" evidence="3">
    <location>
        <begin position="136"/>
        <end position="157"/>
    </location>
</feature>
<keyword evidence="5" id="KW-1185">Reference proteome</keyword>
<accession>A0A5M8FT56</accession>
<feature type="region of interest" description="Disordered" evidence="2">
    <location>
        <begin position="619"/>
        <end position="638"/>
    </location>
</feature>
<evidence type="ECO:0000256" key="3">
    <source>
        <dbReference type="SAM" id="Phobius"/>
    </source>
</evidence>
<evidence type="ECO:0000313" key="5">
    <source>
        <dbReference type="Proteomes" id="UP000322981"/>
    </source>
</evidence>
<protein>
    <recommendedName>
        <fullName evidence="6">DUF4407 domain-containing protein</fullName>
    </recommendedName>
</protein>
<comment type="caution">
    <text evidence="4">The sequence shown here is derived from an EMBL/GenBank/DDBJ whole genome shotgun (WGS) entry which is preliminary data.</text>
</comment>
<evidence type="ECO:0008006" key="6">
    <source>
        <dbReference type="Google" id="ProtNLM"/>
    </source>
</evidence>
<evidence type="ECO:0000256" key="1">
    <source>
        <dbReference type="SAM" id="Coils"/>
    </source>
</evidence>
<feature type="transmembrane region" description="Helical" evidence="3">
    <location>
        <begin position="94"/>
        <end position="115"/>
    </location>
</feature>
<feature type="coiled-coil region" evidence="1">
    <location>
        <begin position="273"/>
        <end position="332"/>
    </location>
</feature>
<name>A0A5M8FT56_9GAMM</name>
<evidence type="ECO:0000256" key="2">
    <source>
        <dbReference type="SAM" id="MobiDB-lite"/>
    </source>
</evidence>
<sequence length="801" mass="92433">MTPSLLASIDPFRRTRRRRPATGAEDATPHARLRLRDYFSLRPYGRNLITPAVSAWLGSAWVVILLMASIEGFVWGAVGGSLVPSASPWLRPPVMAFMFALMFAVVWIVDASLIMSERPGLRARPLGSETSRGIGASLRWFGGLLARLGIVAISLYVTAPFIEKLIRADDIERYHQAQVELYFQQRDAALQARIEARAEQIDAGLQARGDALRQELAQLSESLATEQERRTRIEAEYAPEIKVLSRDLAEVRARVGDEVLGRDGRPEGYGPEARKWDARASLLEQELAEVQAERDARLADIQVVISLQQQRIAERSDALQALQREQQQLYERIRAEVSAGQPPASPPRLTFAARSQALDALRNSPEETGVPHFETVEGFAQAALGILFFALIALKLFEPAAVHAYFSEQIQFKYRKYLAGGLADVPGFAHHDDPRRRLSPAEFHRLWERYERDPDAYFEQIRAVVDAEARVRRLLADQAYEQELLDRRREDIDARLDQERRRRDLELKARERELDLELEETRKRLAGETAAELERLAQQRAEARQTHELALEELQQQHAAERERLEQELVRARQQWRQEQAVAEDALDRQRRAFEAQLENEREQLRLRRKALDERCRQQDLKQQRLSRDEAQAQQRDERQWRIDQIRDLIAEQRQTRERQHTALSEQRLRLARCEAALADAETERERISQRLAQQQEPIQTLQQRIQEAEAQTPAGHSWLAGSDPARRTRRNAARRLAQLERERDQLRQRHAELRDAVARYKAERRALEQDVEQARQEDAAGEHQLAHYQQQLDALLLATY</sequence>
<keyword evidence="3" id="KW-1133">Transmembrane helix</keyword>
<feature type="coiled-coil region" evidence="1">
    <location>
        <begin position="664"/>
        <end position="785"/>
    </location>
</feature>
<keyword evidence="3" id="KW-0472">Membrane</keyword>
<gene>
    <name evidence="4" type="ORF">F2Q65_03585</name>
</gene>
<dbReference type="AlphaFoldDB" id="A0A5M8FT56"/>
<keyword evidence="3" id="KW-0812">Transmembrane</keyword>
<dbReference type="EMBL" id="VWXX01000003">
    <property type="protein sequence ID" value="KAA6186982.1"/>
    <property type="molecule type" value="Genomic_DNA"/>
</dbReference>